<dbReference type="Pfam" id="PF01176">
    <property type="entry name" value="eIF-1a"/>
    <property type="match status" value="1"/>
</dbReference>
<dbReference type="PANTHER" id="PTHR21641">
    <property type="entry name" value="TRANSLATION INITIATION FACTOR-RELATED"/>
    <property type="match status" value="1"/>
</dbReference>
<protein>
    <submittedName>
        <fullName evidence="5">RNA-binding protein eif1ad</fullName>
    </submittedName>
</protein>
<keyword evidence="6" id="KW-1185">Reference proteome</keyword>
<dbReference type="InterPro" id="IPR001253">
    <property type="entry name" value="TIF_eIF-1A"/>
</dbReference>
<dbReference type="InterPro" id="IPR006196">
    <property type="entry name" value="RNA-binding_domain_S1_IF1"/>
</dbReference>
<comment type="caution">
    <text evidence="5">The sequence shown here is derived from an EMBL/GenBank/DDBJ whole genome shotgun (WGS) entry which is preliminary data.</text>
</comment>
<dbReference type="Proteomes" id="UP001527925">
    <property type="component" value="Unassembled WGS sequence"/>
</dbReference>
<sequence length="246" mass="25760">MASRYVLCSEYRGMFELLNLAQTGDCFAFCKNEDGGNPVLLPSLSRILFGTHIPQRGRVEIVRGDAQDADQAALETQPEPSGAQRVAKVLEVRGGGLYVVAAAPQAASAQAVDASVADESLLGTPCSEVAGALQVLVVLPAKFQKLIWVKKGNFVIVDPTPASKTKVKGEIAHILFPENIKHIKAEGLWPSVFDDDGSTGAGTGAAGGEGSTQAGSDDPSSDNGGSDDDDLFVNRNHGGYSDDEDD</sequence>
<evidence type="ECO:0000256" key="2">
    <source>
        <dbReference type="ARBA" id="ARBA00022884"/>
    </source>
</evidence>
<evidence type="ECO:0000313" key="6">
    <source>
        <dbReference type="Proteomes" id="UP001527925"/>
    </source>
</evidence>
<feature type="region of interest" description="Disordered" evidence="3">
    <location>
        <begin position="194"/>
        <end position="246"/>
    </location>
</feature>
<accession>A0ABR4NHA6</accession>
<reference evidence="5 6" key="1">
    <citation type="submission" date="2023-09" db="EMBL/GenBank/DDBJ databases">
        <title>Pangenome analysis of Batrachochytrium dendrobatidis and related Chytrids.</title>
        <authorList>
            <person name="Yacoub M.N."/>
            <person name="Stajich J.E."/>
            <person name="James T.Y."/>
        </authorList>
    </citation>
    <scope>NUCLEOTIDE SEQUENCE [LARGE SCALE GENOMIC DNA]</scope>
    <source>
        <strain evidence="5 6">JEL0888</strain>
    </source>
</reference>
<dbReference type="EMBL" id="JADGIZ020000005">
    <property type="protein sequence ID" value="KAL2918908.1"/>
    <property type="molecule type" value="Genomic_DNA"/>
</dbReference>
<evidence type="ECO:0000259" key="4">
    <source>
        <dbReference type="Pfam" id="PF01176"/>
    </source>
</evidence>
<dbReference type="Gene3D" id="2.40.50.140">
    <property type="entry name" value="Nucleic acid-binding proteins"/>
    <property type="match status" value="1"/>
</dbReference>
<feature type="compositionally biased region" description="Gly residues" evidence="3">
    <location>
        <begin position="199"/>
        <end position="210"/>
    </location>
</feature>
<evidence type="ECO:0000313" key="5">
    <source>
        <dbReference type="EMBL" id="KAL2918908.1"/>
    </source>
</evidence>
<keyword evidence="2" id="KW-0694">RNA-binding</keyword>
<evidence type="ECO:0000256" key="3">
    <source>
        <dbReference type="SAM" id="MobiDB-lite"/>
    </source>
</evidence>
<feature type="compositionally biased region" description="Low complexity" evidence="3">
    <location>
        <begin position="211"/>
        <end position="224"/>
    </location>
</feature>
<organism evidence="5 6">
    <name type="scientific">Polyrhizophydium stewartii</name>
    <dbReference type="NCBI Taxonomy" id="2732419"/>
    <lineage>
        <taxon>Eukaryota</taxon>
        <taxon>Fungi</taxon>
        <taxon>Fungi incertae sedis</taxon>
        <taxon>Chytridiomycota</taxon>
        <taxon>Chytridiomycota incertae sedis</taxon>
        <taxon>Chytridiomycetes</taxon>
        <taxon>Rhizophydiales</taxon>
        <taxon>Rhizophydiales incertae sedis</taxon>
        <taxon>Polyrhizophydium</taxon>
    </lineage>
</organism>
<dbReference type="InterPro" id="IPR012340">
    <property type="entry name" value="NA-bd_OB-fold"/>
</dbReference>
<comment type="similarity">
    <text evidence="1">Belongs to the EIF1AD family.</text>
</comment>
<evidence type="ECO:0000256" key="1">
    <source>
        <dbReference type="ARBA" id="ARBA00007340"/>
    </source>
</evidence>
<dbReference type="InterPro" id="IPR039294">
    <property type="entry name" value="EIF1AD"/>
</dbReference>
<dbReference type="SUPFAM" id="SSF50249">
    <property type="entry name" value="Nucleic acid-binding proteins"/>
    <property type="match status" value="1"/>
</dbReference>
<proteinExistence type="inferred from homology"/>
<gene>
    <name evidence="5" type="primary">EIF1AD</name>
    <name evidence="5" type="ORF">HK105_201742</name>
</gene>
<feature type="domain" description="S1-like" evidence="4">
    <location>
        <begin position="134"/>
        <end position="174"/>
    </location>
</feature>
<name>A0ABR4NHA6_9FUNG</name>
<dbReference type="SMART" id="SM00652">
    <property type="entry name" value="eIF1a"/>
    <property type="match status" value="1"/>
</dbReference>
<dbReference type="PANTHER" id="PTHR21641:SF0">
    <property type="entry name" value="RNA-BINDING PROTEIN EIF1AD-RELATED"/>
    <property type="match status" value="1"/>
</dbReference>